<dbReference type="OrthoDB" id="300840at2759"/>
<name>A0A8S1MI24_9CILI</name>
<feature type="compositionally biased region" description="Basic residues" evidence="1">
    <location>
        <begin position="203"/>
        <end position="212"/>
    </location>
</feature>
<feature type="region of interest" description="Disordered" evidence="1">
    <location>
        <begin position="199"/>
        <end position="222"/>
    </location>
</feature>
<evidence type="ECO:0000313" key="3">
    <source>
        <dbReference type="Proteomes" id="UP000692954"/>
    </source>
</evidence>
<feature type="region of interest" description="Disordered" evidence="1">
    <location>
        <begin position="117"/>
        <end position="186"/>
    </location>
</feature>
<protein>
    <submittedName>
        <fullName evidence="2">Uncharacterized protein</fullName>
    </submittedName>
</protein>
<reference evidence="2" key="1">
    <citation type="submission" date="2021-01" db="EMBL/GenBank/DDBJ databases">
        <authorList>
            <consortium name="Genoscope - CEA"/>
            <person name="William W."/>
        </authorList>
    </citation>
    <scope>NUCLEOTIDE SEQUENCE</scope>
</reference>
<feature type="compositionally biased region" description="Basic residues" evidence="1">
    <location>
        <begin position="143"/>
        <end position="157"/>
    </location>
</feature>
<sequence length="242" mass="27826">MSILVRVEGASKDLRITYPEPGEIQLNFCTLIDLEFTSFSNKAEVIVQFKLNEVFALKIQTQEVLLQLDSIKKRFMLQCLVYPGDDMVWVSYMNNFVVAEKSLDNVLMGKKPQLETITEEDDTVSPKKRKSGKENKPIGQKQSHSKKISPSKTKSPKKKDPSTKRTKKSTLRWSQSMVQTPKSPLKGDYVDALLAQLIQQNSRKSKSRKRRPSTSYPLRPKIDSEGMIDRQWLEEEMINEDL</sequence>
<evidence type="ECO:0000313" key="2">
    <source>
        <dbReference type="EMBL" id="CAD8077303.1"/>
    </source>
</evidence>
<comment type="caution">
    <text evidence="2">The sequence shown here is derived from an EMBL/GenBank/DDBJ whole genome shotgun (WGS) entry which is preliminary data.</text>
</comment>
<proteinExistence type="predicted"/>
<feature type="compositionally biased region" description="Polar residues" evidence="1">
    <location>
        <begin position="171"/>
        <end position="182"/>
    </location>
</feature>
<dbReference type="AlphaFoldDB" id="A0A8S1MI24"/>
<accession>A0A8S1MI24</accession>
<organism evidence="2 3">
    <name type="scientific">Paramecium sonneborni</name>
    <dbReference type="NCBI Taxonomy" id="65129"/>
    <lineage>
        <taxon>Eukaryota</taxon>
        <taxon>Sar</taxon>
        <taxon>Alveolata</taxon>
        <taxon>Ciliophora</taxon>
        <taxon>Intramacronucleata</taxon>
        <taxon>Oligohymenophorea</taxon>
        <taxon>Peniculida</taxon>
        <taxon>Parameciidae</taxon>
        <taxon>Paramecium</taxon>
    </lineage>
</organism>
<dbReference type="Proteomes" id="UP000692954">
    <property type="component" value="Unassembled WGS sequence"/>
</dbReference>
<evidence type="ECO:0000256" key="1">
    <source>
        <dbReference type="SAM" id="MobiDB-lite"/>
    </source>
</evidence>
<dbReference type="EMBL" id="CAJJDN010000036">
    <property type="protein sequence ID" value="CAD8077303.1"/>
    <property type="molecule type" value="Genomic_DNA"/>
</dbReference>
<gene>
    <name evidence="2" type="ORF">PSON_ATCC_30995.1.T0360061</name>
</gene>
<keyword evidence="3" id="KW-1185">Reference proteome</keyword>